<feature type="domain" description="Acyl-CoA dehydrogenase/oxidase C-terminal" evidence="6">
    <location>
        <begin position="879"/>
        <end position="1027"/>
    </location>
</feature>
<dbReference type="InterPro" id="IPR023214">
    <property type="entry name" value="HAD_sf"/>
</dbReference>
<dbReference type="Gene3D" id="3.40.50.1000">
    <property type="entry name" value="HAD superfamily/HAD-like"/>
    <property type="match status" value="1"/>
</dbReference>
<evidence type="ECO:0000313" key="10">
    <source>
        <dbReference type="EMBL" id="CAK8697010.1"/>
    </source>
</evidence>
<dbReference type="Pfam" id="PF00702">
    <property type="entry name" value="Hydrolase"/>
    <property type="match status" value="1"/>
</dbReference>
<sequence length="1032" mass="115857">MSISRHVFTVGNKSILSRVLYSHSVQSVRCKFRAVIFDMGGVVLPSPFPMTKEYESVKNIPAGTIWKAIKDYGEKGAWPKLEIGVLNSARFGEVFSEECTITAGRPIDVKDFLQYLEDGMKSPIPEVLDAVDCLRQYGYKTALLTNNWKTASGETLLPFEKNRFDVVIESALAGVNKPNYPIYNLCLNKLQVKPEESIFLDDMQPNLTAAKSLGIYCIKVEDAYVAINELEELLKIPLNSTRKGTKSVKKDMEIPLKSLTKYLNDKLSLNLTHEPEIRQFSHGQSNPTYLIDPGPHKKKLVLRKKPPGKLLPSAHAVEREHRVMDALGKHGVPVPPLLDLCEDSSIIGTPFYVMEFVEGNTYTNPSLPGMSPAMRSQIYDRMMETLCAIHQVEIDRAGLSNYGKIGNYVQRQVSTWSKQYNASETHNIPSMDRLMEWLPIHLPQNETTSVVHGDFRVDNLIYRRDRPEVLAVLDWELSTLGDPISDLAYCCLPYSLPQHFPILAGLKGVNIHELGIPSQDELVSKYCREMGIESIDNFDFYMAFSFFRVAAILQGVYKRSTQGQASSHKASQAGKLAESMADIGWTFASKEGFRLFNKVNPNPLQDVPGVPSGSKRSYSTRAYQGLLPIHIKSLRDEVQELHPKLLAFMDDHIYPSEEKFRDHYQSQHRWTPHPDLEDLKNKAKDAGLWNLFLPPGDHSEEHYGAGLTNTEYTYLCEIMGRSLYAPEVFNCSAPDTGNMEVLAQFGTTEQKQKWLEPLLDGEIRSCFAMTEPDVASSDASNITSEIRSDGDEYVINGRKWWTSGALDPRMKVIIFMGKTDVGAPRHKQQSMVIVPAHTPGIKILRPLSVFGFDDAPVGHGELIFDDVRVPKDNVILAPGAGFQIAQARLGPGRIHHCMRLIGSAERCLDLMKERIKTRVTFGRPLVERDTILRDIATSRIEIEQSRLLVLKTAHMMDTVGNKEARKEIAMIKIAVPQTVSRVIDRSMQAFGAAGLCGDFPMAGFYAWSRALRIADGPDEVHERTLAKLELTK</sequence>
<keyword evidence="5" id="KW-0007">Acetylation</keyword>
<dbReference type="InterPro" id="IPR013786">
    <property type="entry name" value="AcylCoA_DH/ox_N"/>
</dbReference>
<dbReference type="PANTHER" id="PTHR47829">
    <property type="entry name" value="HYDROLASE, PUTATIVE (AFU_ORTHOLOGUE AFUA_1G12880)-RELATED"/>
    <property type="match status" value="1"/>
</dbReference>
<dbReference type="Gene3D" id="3.30.200.20">
    <property type="entry name" value="Phosphorylase Kinase, domain 1"/>
    <property type="match status" value="1"/>
</dbReference>
<dbReference type="InterPro" id="IPR041726">
    <property type="entry name" value="ACAD10_11_N"/>
</dbReference>
<evidence type="ECO:0000313" key="11">
    <source>
        <dbReference type="Proteomes" id="UP001642483"/>
    </source>
</evidence>
<evidence type="ECO:0000259" key="9">
    <source>
        <dbReference type="Pfam" id="PF02771"/>
    </source>
</evidence>
<dbReference type="InterPro" id="IPR037069">
    <property type="entry name" value="AcylCoA_DH/ox_N_sf"/>
</dbReference>
<dbReference type="Gene3D" id="1.10.150.240">
    <property type="entry name" value="Putative phosphatase, domain 2"/>
    <property type="match status" value="1"/>
</dbReference>
<dbReference type="CDD" id="cd05154">
    <property type="entry name" value="ACAD10_11_N-like"/>
    <property type="match status" value="1"/>
</dbReference>
<dbReference type="Gene3D" id="2.40.110.10">
    <property type="entry name" value="Butyryl-CoA Dehydrogenase, subunit A, domain 2"/>
    <property type="match status" value="1"/>
</dbReference>
<dbReference type="Proteomes" id="UP001642483">
    <property type="component" value="Unassembled WGS sequence"/>
</dbReference>
<protein>
    <recommendedName>
        <fullName evidence="12">Acyl-CoA dehydrogenase family member 10</fullName>
    </recommendedName>
</protein>
<evidence type="ECO:0000256" key="2">
    <source>
        <dbReference type="ARBA" id="ARBA00009347"/>
    </source>
</evidence>
<dbReference type="SUPFAM" id="SSF47203">
    <property type="entry name" value="Acyl-CoA dehydrogenase C-terminal domain-like"/>
    <property type="match status" value="1"/>
</dbReference>
<evidence type="ECO:0000259" key="6">
    <source>
        <dbReference type="Pfam" id="PF00441"/>
    </source>
</evidence>
<dbReference type="InterPro" id="IPR036250">
    <property type="entry name" value="AcylCo_DH-like_C"/>
</dbReference>
<keyword evidence="4" id="KW-0274">FAD</keyword>
<evidence type="ECO:0000256" key="5">
    <source>
        <dbReference type="ARBA" id="ARBA00022990"/>
    </source>
</evidence>
<dbReference type="SUPFAM" id="SSF56784">
    <property type="entry name" value="HAD-like"/>
    <property type="match status" value="1"/>
</dbReference>
<dbReference type="InterPro" id="IPR052898">
    <property type="entry name" value="ACAD10-like"/>
</dbReference>
<evidence type="ECO:0000256" key="3">
    <source>
        <dbReference type="ARBA" id="ARBA00022630"/>
    </source>
</evidence>
<name>A0ABP0GZ36_CLALP</name>
<feature type="domain" description="Acyl-CoA oxidase/dehydrogenase middle" evidence="8">
    <location>
        <begin position="766"/>
        <end position="867"/>
    </location>
</feature>
<dbReference type="SFLD" id="SFLDG01129">
    <property type="entry name" value="C1.5:_HAD__Beta-PGM__Phosphata"/>
    <property type="match status" value="1"/>
</dbReference>
<evidence type="ECO:0000256" key="4">
    <source>
        <dbReference type="ARBA" id="ARBA00022827"/>
    </source>
</evidence>
<comment type="caution">
    <text evidence="10">The sequence shown here is derived from an EMBL/GenBank/DDBJ whole genome shotgun (WGS) entry which is preliminary data.</text>
</comment>
<evidence type="ECO:0008006" key="12">
    <source>
        <dbReference type="Google" id="ProtNLM"/>
    </source>
</evidence>
<dbReference type="SUPFAM" id="SSF56645">
    <property type="entry name" value="Acyl-CoA dehydrogenase NM domain-like"/>
    <property type="match status" value="1"/>
</dbReference>
<dbReference type="InterPro" id="IPR036412">
    <property type="entry name" value="HAD-like_sf"/>
</dbReference>
<dbReference type="PRINTS" id="PR00413">
    <property type="entry name" value="HADHALOGNASE"/>
</dbReference>
<dbReference type="InterPro" id="IPR023198">
    <property type="entry name" value="PGP-like_dom2"/>
</dbReference>
<dbReference type="Pfam" id="PF00441">
    <property type="entry name" value="Acyl-CoA_dh_1"/>
    <property type="match status" value="1"/>
</dbReference>
<dbReference type="Gene3D" id="1.20.140.10">
    <property type="entry name" value="Butyryl-CoA Dehydrogenase, subunit A, domain 3"/>
    <property type="match status" value="1"/>
</dbReference>
<evidence type="ECO:0000256" key="1">
    <source>
        <dbReference type="ARBA" id="ARBA00001974"/>
    </source>
</evidence>
<dbReference type="InterPro" id="IPR006439">
    <property type="entry name" value="HAD-SF_hydro_IA"/>
</dbReference>
<dbReference type="NCBIfam" id="TIGR02247">
    <property type="entry name" value="HAD-1A3-hyp"/>
    <property type="match status" value="1"/>
</dbReference>
<organism evidence="10 11">
    <name type="scientific">Clavelina lepadiformis</name>
    <name type="common">Light-bulb sea squirt</name>
    <name type="synonym">Ascidia lepadiformis</name>
    <dbReference type="NCBI Taxonomy" id="159417"/>
    <lineage>
        <taxon>Eukaryota</taxon>
        <taxon>Metazoa</taxon>
        <taxon>Chordata</taxon>
        <taxon>Tunicata</taxon>
        <taxon>Ascidiacea</taxon>
        <taxon>Aplousobranchia</taxon>
        <taxon>Clavelinidae</taxon>
        <taxon>Clavelina</taxon>
    </lineage>
</organism>
<dbReference type="InterPro" id="IPR009100">
    <property type="entry name" value="AcylCoA_DH/oxidase_NM_dom_sf"/>
</dbReference>
<comment type="cofactor">
    <cofactor evidence="1">
        <name>FAD</name>
        <dbReference type="ChEBI" id="CHEBI:57692"/>
    </cofactor>
</comment>
<keyword evidence="11" id="KW-1185">Reference proteome</keyword>
<reference evidence="10 11" key="1">
    <citation type="submission" date="2024-02" db="EMBL/GenBank/DDBJ databases">
        <authorList>
            <person name="Daric V."/>
            <person name="Darras S."/>
        </authorList>
    </citation>
    <scope>NUCLEOTIDE SEQUENCE [LARGE SCALE GENOMIC DNA]</scope>
</reference>
<proteinExistence type="inferred from homology"/>
<dbReference type="InterPro" id="IPR046373">
    <property type="entry name" value="Acyl-CoA_Oxase/DH_mid-dom_sf"/>
</dbReference>
<dbReference type="Gene3D" id="1.10.540.10">
    <property type="entry name" value="Acyl-CoA dehydrogenase/oxidase, N-terminal domain"/>
    <property type="match status" value="1"/>
</dbReference>
<dbReference type="InterPro" id="IPR006091">
    <property type="entry name" value="Acyl-CoA_Oxase/DH_mid-dom"/>
</dbReference>
<dbReference type="Pfam" id="PF01636">
    <property type="entry name" value="APH"/>
    <property type="match status" value="1"/>
</dbReference>
<evidence type="ECO:0000259" key="7">
    <source>
        <dbReference type="Pfam" id="PF01636"/>
    </source>
</evidence>
<dbReference type="Gene3D" id="3.90.1200.10">
    <property type="match status" value="1"/>
</dbReference>
<feature type="domain" description="Acyl-CoA dehydrogenase/oxidase N-terminal" evidence="9">
    <location>
        <begin position="637"/>
        <end position="762"/>
    </location>
</feature>
<dbReference type="EMBL" id="CAWYQH010000163">
    <property type="protein sequence ID" value="CAK8697010.1"/>
    <property type="molecule type" value="Genomic_DNA"/>
</dbReference>
<evidence type="ECO:0000259" key="8">
    <source>
        <dbReference type="Pfam" id="PF02770"/>
    </source>
</evidence>
<dbReference type="PANTHER" id="PTHR47829:SF3">
    <property type="entry name" value="AMINOGLYCOSIDE PHOSPHOTRANSFERASE DOMAIN-CONTAINING PROTEIN"/>
    <property type="match status" value="1"/>
</dbReference>
<dbReference type="InterPro" id="IPR002575">
    <property type="entry name" value="Aminoglycoside_PTrfase"/>
</dbReference>
<comment type="similarity">
    <text evidence="2">Belongs to the acyl-CoA dehydrogenase family.</text>
</comment>
<feature type="domain" description="Aminoglycoside phosphotransferase" evidence="7">
    <location>
        <begin position="276"/>
        <end position="491"/>
    </location>
</feature>
<dbReference type="Pfam" id="PF02771">
    <property type="entry name" value="Acyl-CoA_dh_N"/>
    <property type="match status" value="1"/>
</dbReference>
<dbReference type="InterPro" id="IPR009075">
    <property type="entry name" value="AcylCo_DH/oxidase_C"/>
</dbReference>
<dbReference type="InterPro" id="IPR011945">
    <property type="entry name" value="HAD-SF_ppase_IA/epoxid_hydro_N"/>
</dbReference>
<dbReference type="SUPFAM" id="SSF56112">
    <property type="entry name" value="Protein kinase-like (PK-like)"/>
    <property type="match status" value="1"/>
</dbReference>
<gene>
    <name evidence="10" type="ORF">CVLEPA_LOCUS30299</name>
</gene>
<keyword evidence="3" id="KW-0285">Flavoprotein</keyword>
<dbReference type="SFLD" id="SFLDS00003">
    <property type="entry name" value="Haloacid_Dehalogenase"/>
    <property type="match status" value="1"/>
</dbReference>
<dbReference type="CDD" id="cd02603">
    <property type="entry name" value="HAD_sEH-N_like"/>
    <property type="match status" value="1"/>
</dbReference>
<dbReference type="InterPro" id="IPR011009">
    <property type="entry name" value="Kinase-like_dom_sf"/>
</dbReference>
<accession>A0ABP0GZ36</accession>
<dbReference type="Pfam" id="PF02770">
    <property type="entry name" value="Acyl-CoA_dh_M"/>
    <property type="match status" value="1"/>
</dbReference>
<dbReference type="NCBIfam" id="TIGR01509">
    <property type="entry name" value="HAD-SF-IA-v3"/>
    <property type="match status" value="1"/>
</dbReference>